<feature type="chain" id="PRO_5012815783" description="Outer membrane insertion C-terminal signal" evidence="1">
    <location>
        <begin position="19"/>
        <end position="293"/>
    </location>
</feature>
<evidence type="ECO:0000313" key="2">
    <source>
        <dbReference type="EMBL" id="SHE70634.1"/>
    </source>
</evidence>
<dbReference type="AlphaFoldDB" id="A0A1M4VNM0"/>
<accession>A0A1M4VNM0</accession>
<dbReference type="EMBL" id="FQVQ01000001">
    <property type="protein sequence ID" value="SHE70634.1"/>
    <property type="molecule type" value="Genomic_DNA"/>
</dbReference>
<evidence type="ECO:0000313" key="3">
    <source>
        <dbReference type="Proteomes" id="UP000184147"/>
    </source>
</evidence>
<reference evidence="2 3" key="1">
    <citation type="submission" date="2016-11" db="EMBL/GenBank/DDBJ databases">
        <authorList>
            <person name="Jaros S."/>
            <person name="Januszkiewicz K."/>
            <person name="Wedrychowicz H."/>
        </authorList>
    </citation>
    <scope>NUCLEOTIDE SEQUENCE [LARGE SCALE GENOMIC DNA]</scope>
    <source>
        <strain evidence="2 3">DSM 25660</strain>
    </source>
</reference>
<sequence length="293" mass="33382">MKKHIIFLALCSVSLVQAQLSERDLLNKTEEVVKNITQEKPNGWSRKGLATFIANQAIFNNWLAGGQTSFSGNISLSYDFNYKSDTWNWDNKLTAGYGITKIKKQELQKTDDRVQFNSLLGKKFTEVWYYSMFFNFRSQFDAGFEKGIKTSKLLSPVFLQFGPGVLWKRSDSFKINVAPATSKVVLVDADFTRTSGSFGVLQGETMRYEFGAAVSGYYKCLLMENVTMENILNLYSNYNEDAQNVDVDYTLNVNMKVNKYLTTTFAFQTIYDDNAFAGFQTRQIIGLGVNYNF</sequence>
<dbReference type="InterPro" id="IPR021428">
    <property type="entry name" value="DUF3078"/>
</dbReference>
<name>A0A1M4VNM0_9FLAO</name>
<dbReference type="Proteomes" id="UP000184147">
    <property type="component" value="Unassembled WGS sequence"/>
</dbReference>
<dbReference type="STRING" id="1124188.SAMN05444377_1013"/>
<organism evidence="2 3">
    <name type="scientific">Flavobacterium fontis</name>
    <dbReference type="NCBI Taxonomy" id="1124188"/>
    <lineage>
        <taxon>Bacteria</taxon>
        <taxon>Pseudomonadati</taxon>
        <taxon>Bacteroidota</taxon>
        <taxon>Flavobacteriia</taxon>
        <taxon>Flavobacteriales</taxon>
        <taxon>Flavobacteriaceae</taxon>
        <taxon>Flavobacterium</taxon>
    </lineage>
</organism>
<keyword evidence="1" id="KW-0732">Signal</keyword>
<dbReference type="RefSeq" id="WP_073360160.1">
    <property type="nucleotide sequence ID" value="NZ_FQVQ01000001.1"/>
</dbReference>
<keyword evidence="3" id="KW-1185">Reference proteome</keyword>
<evidence type="ECO:0008006" key="4">
    <source>
        <dbReference type="Google" id="ProtNLM"/>
    </source>
</evidence>
<evidence type="ECO:0000256" key="1">
    <source>
        <dbReference type="SAM" id="SignalP"/>
    </source>
</evidence>
<gene>
    <name evidence="2" type="ORF">SAMN05444377_1013</name>
</gene>
<feature type="signal peptide" evidence="1">
    <location>
        <begin position="1"/>
        <end position="18"/>
    </location>
</feature>
<proteinExistence type="predicted"/>
<dbReference type="OrthoDB" id="1495718at2"/>
<protein>
    <recommendedName>
        <fullName evidence="4">Outer membrane insertion C-terminal signal</fullName>
    </recommendedName>
</protein>
<dbReference type="Pfam" id="PF11276">
    <property type="entry name" value="DUF3078"/>
    <property type="match status" value="1"/>
</dbReference>